<keyword evidence="4 6" id="KW-1133">Transmembrane helix</keyword>
<feature type="transmembrane region" description="Helical" evidence="6">
    <location>
        <begin position="80"/>
        <end position="98"/>
    </location>
</feature>
<keyword evidence="3 6" id="KW-0812">Transmembrane</keyword>
<keyword evidence="5 6" id="KW-0472">Membrane</keyword>
<name>A0ABT9IME8_9MICC</name>
<dbReference type="InterPro" id="IPR051611">
    <property type="entry name" value="ECF_transporter_component"/>
</dbReference>
<organism evidence="7 8">
    <name type="scientific">Arthrobacter horti</name>
    <dbReference type="NCBI Taxonomy" id="3068273"/>
    <lineage>
        <taxon>Bacteria</taxon>
        <taxon>Bacillati</taxon>
        <taxon>Actinomycetota</taxon>
        <taxon>Actinomycetes</taxon>
        <taxon>Micrococcales</taxon>
        <taxon>Micrococcaceae</taxon>
        <taxon>Arthrobacter</taxon>
    </lineage>
</organism>
<comment type="subcellular location">
    <subcellularLocation>
        <location evidence="1">Membrane</location>
        <topology evidence="1">Multi-pass membrane protein</topology>
    </subcellularLocation>
</comment>
<keyword evidence="8" id="KW-1185">Reference proteome</keyword>
<evidence type="ECO:0000256" key="4">
    <source>
        <dbReference type="ARBA" id="ARBA00022989"/>
    </source>
</evidence>
<dbReference type="CDD" id="cd16914">
    <property type="entry name" value="EcfT"/>
    <property type="match status" value="1"/>
</dbReference>
<feature type="transmembrane region" description="Helical" evidence="6">
    <location>
        <begin position="118"/>
        <end position="140"/>
    </location>
</feature>
<dbReference type="PANTHER" id="PTHR34857:SF2">
    <property type="entry name" value="SLL0384 PROTEIN"/>
    <property type="match status" value="1"/>
</dbReference>
<dbReference type="Proteomes" id="UP001232725">
    <property type="component" value="Unassembled WGS sequence"/>
</dbReference>
<evidence type="ECO:0000256" key="1">
    <source>
        <dbReference type="ARBA" id="ARBA00004141"/>
    </source>
</evidence>
<evidence type="ECO:0000256" key="3">
    <source>
        <dbReference type="ARBA" id="ARBA00022692"/>
    </source>
</evidence>
<gene>
    <name evidence="7" type="ORF">Q9R02_06175</name>
</gene>
<feature type="transmembrane region" description="Helical" evidence="6">
    <location>
        <begin position="36"/>
        <end position="60"/>
    </location>
</feature>
<comment type="caution">
    <text evidence="7">The sequence shown here is derived from an EMBL/GenBank/DDBJ whole genome shotgun (WGS) entry which is preliminary data.</text>
</comment>
<reference evidence="7 8" key="1">
    <citation type="submission" date="2023-08" db="EMBL/GenBank/DDBJ databases">
        <title>Arthrobacter horti sp. nov., isolated from forest soil.</title>
        <authorList>
            <person name="Park M."/>
        </authorList>
    </citation>
    <scope>NUCLEOTIDE SEQUENCE [LARGE SCALE GENOMIC DNA]</scope>
    <source>
        <strain evidence="7 8">YJM1</strain>
    </source>
</reference>
<evidence type="ECO:0000313" key="7">
    <source>
        <dbReference type="EMBL" id="MDP5226735.1"/>
    </source>
</evidence>
<protein>
    <submittedName>
        <fullName evidence="7">Energy-coupling factor transporter transmembrane component T</fullName>
    </submittedName>
</protein>
<accession>A0ABT9IME8</accession>
<keyword evidence="2" id="KW-1003">Cell membrane</keyword>
<evidence type="ECO:0000256" key="5">
    <source>
        <dbReference type="ARBA" id="ARBA00023136"/>
    </source>
</evidence>
<sequence length="276" mass="28693">MSAVSAPTTTAAAVDPYASARAAQPLLGRVNPLAKLGALVVITVALVWSIDWLSAGIAVLGELLVLPLAGLNLRTLWLRAWPLVCGALLGGWSTAVLAPDKGPLIFSVGIWTMGEHSLLLGVGFALRGLAIALPAVIMMACTEPTELADALAQLARLPHRFVLGTLAALRLVGLMVEEWQTIGMARRARGVGSSGGFLAGIGAKLGQSFGLLVQSIRRASRLAVTMEARGFGAGPRSWARPSRMVRADAWVLLGAVLLAGLAVGTSLLTGAWHVVY</sequence>
<proteinExistence type="predicted"/>
<evidence type="ECO:0000256" key="2">
    <source>
        <dbReference type="ARBA" id="ARBA00022475"/>
    </source>
</evidence>
<dbReference type="InterPro" id="IPR003339">
    <property type="entry name" value="ABC/ECF_trnsptr_transmembrane"/>
</dbReference>
<evidence type="ECO:0000313" key="8">
    <source>
        <dbReference type="Proteomes" id="UP001232725"/>
    </source>
</evidence>
<dbReference type="EMBL" id="JAVALS010000003">
    <property type="protein sequence ID" value="MDP5226735.1"/>
    <property type="molecule type" value="Genomic_DNA"/>
</dbReference>
<dbReference type="Pfam" id="PF02361">
    <property type="entry name" value="CbiQ"/>
    <property type="match status" value="1"/>
</dbReference>
<feature type="transmembrane region" description="Helical" evidence="6">
    <location>
        <begin position="250"/>
        <end position="275"/>
    </location>
</feature>
<dbReference type="RefSeq" id="WP_305995792.1">
    <property type="nucleotide sequence ID" value="NZ_JAVALS010000003.1"/>
</dbReference>
<evidence type="ECO:0000256" key="6">
    <source>
        <dbReference type="SAM" id="Phobius"/>
    </source>
</evidence>
<dbReference type="PANTHER" id="PTHR34857">
    <property type="entry name" value="SLL0384 PROTEIN"/>
    <property type="match status" value="1"/>
</dbReference>